<dbReference type="EMBL" id="AP019737">
    <property type="protein sequence ID" value="BBL08474.1"/>
    <property type="molecule type" value="Genomic_DNA"/>
</dbReference>
<keyword evidence="2" id="KW-1185">Reference proteome</keyword>
<name>A0ACA8QUS1_9BACT</name>
<evidence type="ECO:0000313" key="2">
    <source>
        <dbReference type="Proteomes" id="UP000317465"/>
    </source>
</evidence>
<accession>A0ACA8QUS1</accession>
<reference evidence="1 2" key="1">
    <citation type="journal article" date="2020" name="Int. J. Syst. Evol. Microbiol.">
        <title>Alistipes communis sp. nov., Alistipes dispar sp. nov. and Alistipes onderdonkii subsp. vulgaris subsp. nov., isolated from human faeces, and creation of Alistipes onderdonkii subsp. onderdonkii subsp. nov.</title>
        <authorList>
            <person name="Sakamoto M."/>
            <person name="Ikeyama N."/>
            <person name="Ogata Y."/>
            <person name="Suda W."/>
            <person name="Iino T."/>
            <person name="Hattori M."/>
            <person name="Ohkuma M."/>
        </authorList>
    </citation>
    <scope>NUCLEOTIDE SEQUENCE [LARGE SCALE GENOMIC DNA]</scope>
    <source>
        <strain evidence="1 2">5CPYCFAH4</strain>
    </source>
</reference>
<dbReference type="Proteomes" id="UP000317465">
    <property type="component" value="Chromosome"/>
</dbReference>
<organism evidence="1 2">
    <name type="scientific">Alistipes onderdonkii subsp. vulgaris</name>
    <dbReference type="NCBI Taxonomy" id="2585117"/>
    <lineage>
        <taxon>Bacteria</taxon>
        <taxon>Pseudomonadati</taxon>
        <taxon>Bacteroidota</taxon>
        <taxon>Bacteroidia</taxon>
        <taxon>Bacteroidales</taxon>
        <taxon>Rikenellaceae</taxon>
        <taxon>Alistipes</taxon>
    </lineage>
</organism>
<gene>
    <name evidence="1" type="ORF">A5CPYCFAH4_06980</name>
</gene>
<proteinExistence type="predicted"/>
<protein>
    <submittedName>
        <fullName evidence="1">Transcriptional regulator</fullName>
    </submittedName>
</protein>
<evidence type="ECO:0000313" key="1">
    <source>
        <dbReference type="EMBL" id="BBL08474.1"/>
    </source>
</evidence>
<sequence length="306" mass="35032">MKNDFQPIKSDMKQERDKLCYLTIGDKDEKWGVVVTTIGYQFIPPGTKYPLSAHPDNYSFMPRGGRILNEYQLVYITKGSGYFASQSCPEAPVKAGTVISLFPGEWHSYHPDDETGWDEYWVGFKGAYIDDRVANRFLVREQPLHNIGISSGIVSLYEEILQLASVEKAGCQQMMSSIVLHILGSIYYKERNNSYANTFILEKVNAARELMKDVDNPRDVEAIARELGVSYSWFRKTFKEYTGISPAQYQLQQRLLKAKEMLTGTDINISDIAYALKFVNTGQFSTFFKHKEGVTPSDFRKRNSWK</sequence>